<keyword evidence="1" id="KW-0472">Membrane</keyword>
<protein>
    <recommendedName>
        <fullName evidence="2">Potassium channel domain-containing protein</fullName>
    </recommendedName>
</protein>
<proteinExistence type="predicted"/>
<feature type="transmembrane region" description="Helical" evidence="1">
    <location>
        <begin position="77"/>
        <end position="106"/>
    </location>
</feature>
<feature type="transmembrane region" description="Helical" evidence="1">
    <location>
        <begin position="20"/>
        <end position="39"/>
    </location>
</feature>
<dbReference type="Gene3D" id="1.10.287.70">
    <property type="match status" value="1"/>
</dbReference>
<sequence>MIVFVSLLRTLRTHLRRVSWPVVASALALHMVASWLLLAAAGEPKLLGADAFVYWYVTTATTIGYGDLAPSGLAGRYVVALFVMPGAVALFASVLAKTSATLIAFWRRHQMGRMTYDEMRGHTVLVGWNGRESVRLVQLLLSDCNTDDEGLVLVAEGLAENPLPDRMRFVAVESYADFDGYERAAVTRAARLIVHCQTDEQTLAAVFAVMAQLVGGERVHVVAHFNGETGARLVRTHYPHVECTRPLHVDVIARAAQDAGSSLVATQWLCAGGATQFSVVVPDGAQAVSAARVAEAFRRQSALWIGYLERGAGEPVLNPRDDARIAPGTVLYYLAEHRIDTAHLAWPTLAAEAA</sequence>
<dbReference type="SUPFAM" id="SSF81324">
    <property type="entry name" value="Voltage-gated potassium channels"/>
    <property type="match status" value="1"/>
</dbReference>
<feature type="domain" description="Potassium channel" evidence="2">
    <location>
        <begin position="52"/>
        <end position="101"/>
    </location>
</feature>
<keyword evidence="1" id="KW-0812">Transmembrane</keyword>
<dbReference type="Pfam" id="PF07885">
    <property type="entry name" value="Ion_trans_2"/>
    <property type="match status" value="1"/>
</dbReference>
<dbReference type="AlphaFoldDB" id="A0A6J4L268"/>
<dbReference type="Gene3D" id="3.40.50.720">
    <property type="entry name" value="NAD(P)-binding Rossmann-like Domain"/>
    <property type="match status" value="1"/>
</dbReference>
<accession>A0A6J4L268</accession>
<gene>
    <name evidence="3" type="ORF">AVDCRST_MAG71-1296</name>
</gene>
<dbReference type="InterPro" id="IPR013099">
    <property type="entry name" value="K_chnl_dom"/>
</dbReference>
<evidence type="ECO:0000256" key="1">
    <source>
        <dbReference type="SAM" id="Phobius"/>
    </source>
</evidence>
<dbReference type="PANTHER" id="PTHR43833:SF9">
    <property type="entry name" value="POTASSIUM CHANNEL PROTEIN YUGO-RELATED"/>
    <property type="match status" value="1"/>
</dbReference>
<dbReference type="PANTHER" id="PTHR43833">
    <property type="entry name" value="POTASSIUM CHANNEL PROTEIN 2-RELATED-RELATED"/>
    <property type="match status" value="1"/>
</dbReference>
<evidence type="ECO:0000313" key="3">
    <source>
        <dbReference type="EMBL" id="CAA9320774.1"/>
    </source>
</evidence>
<keyword evidence="1" id="KW-1133">Transmembrane helix</keyword>
<dbReference type="EMBL" id="CADCUA010000322">
    <property type="protein sequence ID" value="CAA9320774.1"/>
    <property type="molecule type" value="Genomic_DNA"/>
</dbReference>
<name>A0A6J4L268_9GAMM</name>
<dbReference type="InterPro" id="IPR050721">
    <property type="entry name" value="Trk_Ktr_HKT_K-transport"/>
</dbReference>
<evidence type="ECO:0000259" key="2">
    <source>
        <dbReference type="Pfam" id="PF07885"/>
    </source>
</evidence>
<organism evidence="3">
    <name type="scientific">uncultured Lysobacter sp</name>
    <dbReference type="NCBI Taxonomy" id="271060"/>
    <lineage>
        <taxon>Bacteria</taxon>
        <taxon>Pseudomonadati</taxon>
        <taxon>Pseudomonadota</taxon>
        <taxon>Gammaproteobacteria</taxon>
        <taxon>Lysobacterales</taxon>
        <taxon>Lysobacteraceae</taxon>
        <taxon>Lysobacter</taxon>
        <taxon>environmental samples</taxon>
    </lineage>
</organism>
<reference evidence="3" key="1">
    <citation type="submission" date="2020-02" db="EMBL/GenBank/DDBJ databases">
        <authorList>
            <person name="Meier V. D."/>
        </authorList>
    </citation>
    <scope>NUCLEOTIDE SEQUENCE</scope>
    <source>
        <strain evidence="3">AVDCRST_MAG71</strain>
    </source>
</reference>
<feature type="transmembrane region" description="Helical" evidence="1">
    <location>
        <begin position="46"/>
        <end position="65"/>
    </location>
</feature>